<dbReference type="GO" id="GO:0000155">
    <property type="term" value="F:phosphorelay sensor kinase activity"/>
    <property type="evidence" value="ECO:0007669"/>
    <property type="project" value="TreeGrafter"/>
</dbReference>
<dbReference type="SUPFAM" id="SSF55874">
    <property type="entry name" value="ATPase domain of HSP90 chaperone/DNA topoisomerase II/histidine kinase"/>
    <property type="match status" value="1"/>
</dbReference>
<evidence type="ECO:0000313" key="8">
    <source>
        <dbReference type="EMBL" id="QKV55012.1"/>
    </source>
</evidence>
<evidence type="ECO:0000256" key="2">
    <source>
        <dbReference type="ARBA" id="ARBA00004429"/>
    </source>
</evidence>
<keyword evidence="5" id="KW-0808">Transferase</keyword>
<dbReference type="CDD" id="cd00075">
    <property type="entry name" value="HATPase"/>
    <property type="match status" value="1"/>
</dbReference>
<evidence type="ECO:0000256" key="1">
    <source>
        <dbReference type="ARBA" id="ARBA00000085"/>
    </source>
</evidence>
<dbReference type="Gene3D" id="3.30.565.10">
    <property type="entry name" value="Histidine kinase-like ATPase, C-terminal domain"/>
    <property type="match status" value="1"/>
</dbReference>
<dbReference type="GO" id="GO:0005886">
    <property type="term" value="C:plasma membrane"/>
    <property type="evidence" value="ECO:0007669"/>
    <property type="project" value="UniProtKB-SubCell"/>
</dbReference>
<dbReference type="SMART" id="SM00387">
    <property type="entry name" value="HATPase_c"/>
    <property type="match status" value="1"/>
</dbReference>
<dbReference type="PRINTS" id="PR00344">
    <property type="entry name" value="BCTRLSENSOR"/>
</dbReference>
<dbReference type="Pfam" id="PF02518">
    <property type="entry name" value="HATPase_c"/>
    <property type="match status" value="1"/>
</dbReference>
<accession>A0A6N1XAE8</accession>
<keyword evidence="9" id="KW-1185">Reference proteome</keyword>
<comment type="catalytic activity">
    <reaction evidence="1">
        <text>ATP + protein L-histidine = ADP + protein N-phospho-L-histidine.</text>
        <dbReference type="EC" id="2.7.13.3"/>
    </reaction>
</comment>
<dbReference type="InterPro" id="IPR036890">
    <property type="entry name" value="HATPase_C_sf"/>
</dbReference>
<dbReference type="AlphaFoldDB" id="A0A6N1XAE8"/>
<keyword evidence="6 8" id="KW-0418">Kinase</keyword>
<dbReference type="Proteomes" id="UP000509579">
    <property type="component" value="Chromosome"/>
</dbReference>
<evidence type="ECO:0000313" key="9">
    <source>
        <dbReference type="Proteomes" id="UP000509579"/>
    </source>
</evidence>
<name>A0A6N1XAE8_9BURK</name>
<evidence type="ECO:0000256" key="6">
    <source>
        <dbReference type="ARBA" id="ARBA00022777"/>
    </source>
</evidence>
<dbReference type="EMBL" id="CP054840">
    <property type="protein sequence ID" value="QKV55012.1"/>
    <property type="molecule type" value="Genomic_DNA"/>
</dbReference>
<dbReference type="PROSITE" id="PS50109">
    <property type="entry name" value="HIS_KIN"/>
    <property type="match status" value="1"/>
</dbReference>
<dbReference type="EC" id="2.7.13.3" evidence="3"/>
<proteinExistence type="predicted"/>
<dbReference type="KEGG" id="aant:HUK68_10000"/>
<reference evidence="8 9" key="1">
    <citation type="submission" date="2020-06" db="EMBL/GenBank/DDBJ databases">
        <title>Acidovorax antarctica sp. nov., isolated from Corinth ice sheet soil, Antarctic Fields Peninsula.</title>
        <authorList>
            <person name="Xu Q."/>
            <person name="Peng F."/>
        </authorList>
    </citation>
    <scope>NUCLEOTIDE SEQUENCE [LARGE SCALE GENOMIC DNA]</scope>
    <source>
        <strain evidence="8 9">16-35-5</strain>
    </source>
</reference>
<gene>
    <name evidence="8" type="ORF">HUK68_10000</name>
</gene>
<feature type="domain" description="Histidine kinase" evidence="7">
    <location>
        <begin position="1"/>
        <end position="191"/>
    </location>
</feature>
<dbReference type="PANTHER" id="PTHR43547:SF2">
    <property type="entry name" value="HYBRID SIGNAL TRANSDUCTION HISTIDINE KINASE C"/>
    <property type="match status" value="1"/>
</dbReference>
<evidence type="ECO:0000256" key="5">
    <source>
        <dbReference type="ARBA" id="ARBA00022679"/>
    </source>
</evidence>
<evidence type="ECO:0000256" key="4">
    <source>
        <dbReference type="ARBA" id="ARBA00022553"/>
    </source>
</evidence>
<dbReference type="InterPro" id="IPR003594">
    <property type="entry name" value="HATPase_dom"/>
</dbReference>
<dbReference type="PANTHER" id="PTHR43547">
    <property type="entry name" value="TWO-COMPONENT HISTIDINE KINASE"/>
    <property type="match status" value="1"/>
</dbReference>
<dbReference type="InterPro" id="IPR005467">
    <property type="entry name" value="His_kinase_dom"/>
</dbReference>
<evidence type="ECO:0000259" key="7">
    <source>
        <dbReference type="PROSITE" id="PS50109"/>
    </source>
</evidence>
<dbReference type="InterPro" id="IPR004358">
    <property type="entry name" value="Sig_transdc_His_kin-like_C"/>
</dbReference>
<dbReference type="FunFam" id="3.30.565.10:FF:000006">
    <property type="entry name" value="Sensor histidine kinase WalK"/>
    <property type="match status" value="1"/>
</dbReference>
<evidence type="ECO:0000256" key="3">
    <source>
        <dbReference type="ARBA" id="ARBA00012438"/>
    </source>
</evidence>
<keyword evidence="4" id="KW-0597">Phosphoprotein</keyword>
<comment type="subcellular location">
    <subcellularLocation>
        <location evidence="2">Cell inner membrane</location>
        <topology evidence="2">Multi-pass membrane protein</topology>
    </subcellularLocation>
</comment>
<sequence length="222" mass="23983">MDQKVRDVMERQLAQMVRLVDDLMDVNRISRGKLELRRERLPPAAAVEQAVEVCRPLLQQHGHRLRVDLPDLPALRWGDPVRLAQIFGNLLTNACKCTPAAGEIALSAALAGPQVRVSIKDNGAGIPADQLEHIFEMFTQAGKTLERAQGGLGIGLMLVRQLVQMHGGTVLARSDGLGKGSEFTVLLPLGGPPQAPVRRASACAFVGKGDCTRKALQLAARH</sequence>
<protein>
    <recommendedName>
        <fullName evidence="3">histidine kinase</fullName>
        <ecNumber evidence="3">2.7.13.3</ecNumber>
    </recommendedName>
</protein>
<organism evidence="8 9">
    <name type="scientific">Comamonas antarctica</name>
    <dbReference type="NCBI Taxonomy" id="2743470"/>
    <lineage>
        <taxon>Bacteria</taxon>
        <taxon>Pseudomonadati</taxon>
        <taxon>Pseudomonadota</taxon>
        <taxon>Betaproteobacteria</taxon>
        <taxon>Burkholderiales</taxon>
        <taxon>Comamonadaceae</taxon>
        <taxon>Comamonas</taxon>
    </lineage>
</organism>